<dbReference type="InterPro" id="IPR000504">
    <property type="entry name" value="RRM_dom"/>
</dbReference>
<feature type="region of interest" description="Disordered" evidence="2">
    <location>
        <begin position="25"/>
        <end position="44"/>
    </location>
</feature>
<organism evidence="4 5">
    <name type="scientific">Arxiozyma heterogenica</name>
    <dbReference type="NCBI Taxonomy" id="278026"/>
    <lineage>
        <taxon>Eukaryota</taxon>
        <taxon>Fungi</taxon>
        <taxon>Dikarya</taxon>
        <taxon>Ascomycota</taxon>
        <taxon>Saccharomycotina</taxon>
        <taxon>Saccharomycetes</taxon>
        <taxon>Saccharomycetales</taxon>
        <taxon>Saccharomycetaceae</taxon>
        <taxon>Arxiozyma</taxon>
    </lineage>
</organism>
<gene>
    <name evidence="4" type="ORF">RI543_005123</name>
</gene>
<dbReference type="InterPro" id="IPR034393">
    <property type="entry name" value="TatSF1-like"/>
</dbReference>
<dbReference type="EMBL" id="JAWIZZ010000073">
    <property type="protein sequence ID" value="KAK5773606.1"/>
    <property type="molecule type" value="Genomic_DNA"/>
</dbReference>
<accession>A0AAN8A6B9</accession>
<comment type="caution">
    <text evidence="4">The sequence shown here is derived from an EMBL/GenBank/DDBJ whole genome shotgun (WGS) entry which is preliminary data.</text>
</comment>
<evidence type="ECO:0000256" key="1">
    <source>
        <dbReference type="PROSITE-ProRule" id="PRU00176"/>
    </source>
</evidence>
<dbReference type="PANTHER" id="PTHR15608:SF0">
    <property type="entry name" value="HIV TAT-SPECIFIC FACTOR 1"/>
    <property type="match status" value="1"/>
</dbReference>
<sequence>MDEEELELKEQLRREKKAIIEERKRKREEAKIDWKNSKSKNDNKQSTNISLKAVYISNLPIDCEIDALRNDLLHEFNKFGDIERSKDDKIKCKLYTNDQGELKGDALVVYCRKEYATLAIEMMHGYNFKGKQLSVEYANFSDKKFINNNEIPNQDNEVNDGNDDVQNKRRKVTNDIILNTNIDSRKEKTLVLANVIDIYRDLETDELQEIEVDLVDGCKSFGSIISHAMYVDKGEFHITFSDRNGALACCKIMNRRYFDGRKLFAYILNEEDLSDDTLESNSETELFMEENENFIDDDGRI</sequence>
<name>A0AAN8A6B9_9SACH</name>
<feature type="domain" description="RRM" evidence="3">
    <location>
        <begin position="52"/>
        <end position="140"/>
    </location>
</feature>
<protein>
    <recommendedName>
        <fullName evidence="3">RRM domain-containing protein</fullName>
    </recommendedName>
</protein>
<dbReference type="GO" id="GO:0003723">
    <property type="term" value="F:RNA binding"/>
    <property type="evidence" value="ECO:0007669"/>
    <property type="project" value="UniProtKB-UniRule"/>
</dbReference>
<dbReference type="PROSITE" id="PS50102">
    <property type="entry name" value="RRM"/>
    <property type="match status" value="1"/>
</dbReference>
<feature type="compositionally biased region" description="Basic and acidic residues" evidence="2">
    <location>
        <begin position="25"/>
        <end position="43"/>
    </location>
</feature>
<keyword evidence="5" id="KW-1185">Reference proteome</keyword>
<evidence type="ECO:0000313" key="5">
    <source>
        <dbReference type="Proteomes" id="UP001306508"/>
    </source>
</evidence>
<dbReference type="GO" id="GO:0005684">
    <property type="term" value="C:U2-type spliceosomal complex"/>
    <property type="evidence" value="ECO:0007669"/>
    <property type="project" value="TreeGrafter"/>
</dbReference>
<keyword evidence="1" id="KW-0694">RNA-binding</keyword>
<dbReference type="GO" id="GO:0005686">
    <property type="term" value="C:U2 snRNP"/>
    <property type="evidence" value="ECO:0007669"/>
    <property type="project" value="TreeGrafter"/>
</dbReference>
<evidence type="ECO:0000256" key="2">
    <source>
        <dbReference type="SAM" id="MobiDB-lite"/>
    </source>
</evidence>
<reference evidence="5" key="1">
    <citation type="submission" date="2023-07" db="EMBL/GenBank/DDBJ databases">
        <title>A draft genome of Kazachstania heterogenica Y-27499.</title>
        <authorList>
            <person name="Donic C."/>
            <person name="Kralova J.S."/>
            <person name="Fidel L."/>
            <person name="Ben-Dor S."/>
            <person name="Jung S."/>
        </authorList>
    </citation>
    <scope>NUCLEOTIDE SEQUENCE [LARGE SCALE GENOMIC DNA]</scope>
    <source>
        <strain evidence="5">Y27499</strain>
    </source>
</reference>
<evidence type="ECO:0000313" key="4">
    <source>
        <dbReference type="EMBL" id="KAK5773606.1"/>
    </source>
</evidence>
<dbReference type="Gene3D" id="3.30.70.330">
    <property type="match status" value="2"/>
</dbReference>
<dbReference type="AlphaFoldDB" id="A0AAN8A6B9"/>
<proteinExistence type="predicted"/>
<dbReference type="Proteomes" id="UP001306508">
    <property type="component" value="Unassembled WGS sequence"/>
</dbReference>
<evidence type="ECO:0000259" key="3">
    <source>
        <dbReference type="PROSITE" id="PS50102"/>
    </source>
</evidence>
<dbReference type="SMART" id="SM00360">
    <property type="entry name" value="RRM"/>
    <property type="match status" value="2"/>
</dbReference>
<dbReference type="InterPro" id="IPR012677">
    <property type="entry name" value="Nucleotide-bd_a/b_plait_sf"/>
</dbReference>
<dbReference type="InterPro" id="IPR035979">
    <property type="entry name" value="RBD_domain_sf"/>
</dbReference>
<dbReference type="PANTHER" id="PTHR15608">
    <property type="entry name" value="SPLICING FACTOR U2AF-ASSOCIATED PROTEIN 2"/>
    <property type="match status" value="1"/>
</dbReference>
<dbReference type="SUPFAM" id="SSF54928">
    <property type="entry name" value="RNA-binding domain, RBD"/>
    <property type="match status" value="1"/>
</dbReference>
<dbReference type="Pfam" id="PF00076">
    <property type="entry name" value="RRM_1"/>
    <property type="match status" value="1"/>
</dbReference>